<gene>
    <name evidence="2" type="ORF">J8F10_13880</name>
</gene>
<comment type="caution">
    <text evidence="2">The sequence shown here is derived from an EMBL/GenBank/DDBJ whole genome shotgun (WGS) entry which is preliminary data.</text>
</comment>
<accession>A0ABS5BRS0</accession>
<feature type="region of interest" description="Disordered" evidence="1">
    <location>
        <begin position="1"/>
        <end position="44"/>
    </location>
</feature>
<organism evidence="2 3">
    <name type="scientific">Gemmata palustris</name>
    <dbReference type="NCBI Taxonomy" id="2822762"/>
    <lineage>
        <taxon>Bacteria</taxon>
        <taxon>Pseudomonadati</taxon>
        <taxon>Planctomycetota</taxon>
        <taxon>Planctomycetia</taxon>
        <taxon>Gemmatales</taxon>
        <taxon>Gemmataceae</taxon>
        <taxon>Gemmata</taxon>
    </lineage>
</organism>
<feature type="region of interest" description="Disordered" evidence="1">
    <location>
        <begin position="116"/>
        <end position="161"/>
    </location>
</feature>
<feature type="compositionally biased region" description="Low complexity" evidence="1">
    <location>
        <begin position="13"/>
        <end position="35"/>
    </location>
</feature>
<keyword evidence="3" id="KW-1185">Reference proteome</keyword>
<evidence type="ECO:0000313" key="2">
    <source>
        <dbReference type="EMBL" id="MBP3956370.1"/>
    </source>
</evidence>
<proteinExistence type="predicted"/>
<feature type="region of interest" description="Disordered" evidence="1">
    <location>
        <begin position="79"/>
        <end position="103"/>
    </location>
</feature>
<feature type="compositionally biased region" description="Low complexity" evidence="1">
    <location>
        <begin position="79"/>
        <end position="96"/>
    </location>
</feature>
<sequence>MISSVGFSTATLSVSSVQQKTSTSSTSATSSVAPSGDSAEISGPGKLFAELKELASSDPEKFKTVAADIAAKIRAAIGDTTSADSADSTDSASSTSGAGGAASRLADLAAKFEEAAQTGDVSVLAPPSGGGGRPRGVGAYNQLGQPQGPPPPPPTDSANGVDLKSLFESINQEVTEALSA</sequence>
<dbReference type="Proteomes" id="UP000676565">
    <property type="component" value="Unassembled WGS sequence"/>
</dbReference>
<name>A0ABS5BRS0_9BACT</name>
<protein>
    <submittedName>
        <fullName evidence="2">Uncharacterized protein</fullName>
    </submittedName>
</protein>
<evidence type="ECO:0000256" key="1">
    <source>
        <dbReference type="SAM" id="MobiDB-lite"/>
    </source>
</evidence>
<reference evidence="2 3" key="1">
    <citation type="submission" date="2021-04" db="EMBL/GenBank/DDBJ databases">
        <authorList>
            <person name="Ivanova A."/>
        </authorList>
    </citation>
    <scope>NUCLEOTIDE SEQUENCE [LARGE SCALE GENOMIC DNA]</scope>
    <source>
        <strain evidence="2 3">G18</strain>
    </source>
</reference>
<dbReference type="EMBL" id="JAGKQQ010000001">
    <property type="protein sequence ID" value="MBP3956370.1"/>
    <property type="molecule type" value="Genomic_DNA"/>
</dbReference>
<feature type="compositionally biased region" description="Polar residues" evidence="1">
    <location>
        <begin position="1"/>
        <end position="12"/>
    </location>
</feature>
<evidence type="ECO:0000313" key="3">
    <source>
        <dbReference type="Proteomes" id="UP000676565"/>
    </source>
</evidence>
<dbReference type="RefSeq" id="WP_210654409.1">
    <property type="nucleotide sequence ID" value="NZ_JAGKQQ010000001.1"/>
</dbReference>